<dbReference type="PROSITE" id="PS50850">
    <property type="entry name" value="MFS"/>
    <property type="match status" value="1"/>
</dbReference>
<dbReference type="RefSeq" id="WP_381260646.1">
    <property type="nucleotide sequence ID" value="NZ_JBHTBI010000044.1"/>
</dbReference>
<protein>
    <submittedName>
        <fullName evidence="8">MFS transporter</fullName>
    </submittedName>
</protein>
<keyword evidence="2" id="KW-1003">Cell membrane</keyword>
<organism evidence="8 9">
    <name type="scientific">Streptomyces lutosisoli</name>
    <dbReference type="NCBI Taxonomy" id="2665721"/>
    <lineage>
        <taxon>Bacteria</taxon>
        <taxon>Bacillati</taxon>
        <taxon>Actinomycetota</taxon>
        <taxon>Actinomycetes</taxon>
        <taxon>Kitasatosporales</taxon>
        <taxon>Streptomycetaceae</taxon>
        <taxon>Streptomyces</taxon>
    </lineage>
</organism>
<accession>A0ABW2VHI6</accession>
<comment type="subcellular location">
    <subcellularLocation>
        <location evidence="1">Cell membrane</location>
        <topology evidence="1">Multi-pass membrane protein</topology>
    </subcellularLocation>
</comment>
<evidence type="ECO:0000256" key="6">
    <source>
        <dbReference type="SAM" id="Phobius"/>
    </source>
</evidence>
<evidence type="ECO:0000256" key="5">
    <source>
        <dbReference type="ARBA" id="ARBA00023136"/>
    </source>
</evidence>
<keyword evidence="9" id="KW-1185">Reference proteome</keyword>
<feature type="transmembrane region" description="Helical" evidence="6">
    <location>
        <begin position="382"/>
        <end position="402"/>
    </location>
</feature>
<evidence type="ECO:0000256" key="3">
    <source>
        <dbReference type="ARBA" id="ARBA00022692"/>
    </source>
</evidence>
<feature type="transmembrane region" description="Helical" evidence="6">
    <location>
        <begin position="180"/>
        <end position="200"/>
    </location>
</feature>
<evidence type="ECO:0000256" key="4">
    <source>
        <dbReference type="ARBA" id="ARBA00022989"/>
    </source>
</evidence>
<feature type="domain" description="Major facilitator superfamily (MFS) profile" evidence="7">
    <location>
        <begin position="23"/>
        <end position="406"/>
    </location>
</feature>
<keyword evidence="3 6" id="KW-0812">Transmembrane</keyword>
<dbReference type="PANTHER" id="PTHR23513">
    <property type="entry name" value="INTEGRAL MEMBRANE EFFLUX PROTEIN-RELATED"/>
    <property type="match status" value="1"/>
</dbReference>
<evidence type="ECO:0000313" key="9">
    <source>
        <dbReference type="Proteomes" id="UP001596957"/>
    </source>
</evidence>
<feature type="transmembrane region" description="Helical" evidence="6">
    <location>
        <begin position="296"/>
        <end position="314"/>
    </location>
</feature>
<dbReference type="EMBL" id="JBHTEC010000001">
    <property type="protein sequence ID" value="MFD0282506.1"/>
    <property type="molecule type" value="Genomic_DNA"/>
</dbReference>
<name>A0ABW2VHI6_9ACTN</name>
<feature type="transmembrane region" description="Helical" evidence="6">
    <location>
        <begin position="358"/>
        <end position="376"/>
    </location>
</feature>
<dbReference type="SUPFAM" id="SSF103473">
    <property type="entry name" value="MFS general substrate transporter"/>
    <property type="match status" value="1"/>
</dbReference>
<gene>
    <name evidence="8" type="ORF">ACFQZP_12550</name>
</gene>
<dbReference type="InterPro" id="IPR011701">
    <property type="entry name" value="MFS"/>
</dbReference>
<feature type="transmembrane region" description="Helical" evidence="6">
    <location>
        <begin position="59"/>
        <end position="79"/>
    </location>
</feature>
<dbReference type="Proteomes" id="UP001596957">
    <property type="component" value="Unassembled WGS sequence"/>
</dbReference>
<dbReference type="Gene3D" id="1.20.1250.20">
    <property type="entry name" value="MFS general substrate transporter like domains"/>
    <property type="match status" value="1"/>
</dbReference>
<dbReference type="Pfam" id="PF07690">
    <property type="entry name" value="MFS_1"/>
    <property type="match status" value="1"/>
</dbReference>
<keyword evidence="4 6" id="KW-1133">Transmembrane helix</keyword>
<evidence type="ECO:0000259" key="7">
    <source>
        <dbReference type="PROSITE" id="PS50850"/>
    </source>
</evidence>
<reference evidence="9" key="1">
    <citation type="journal article" date="2019" name="Int. J. Syst. Evol. Microbiol.">
        <title>The Global Catalogue of Microorganisms (GCM) 10K type strain sequencing project: providing services to taxonomists for standard genome sequencing and annotation.</title>
        <authorList>
            <consortium name="The Broad Institute Genomics Platform"/>
            <consortium name="The Broad Institute Genome Sequencing Center for Infectious Disease"/>
            <person name="Wu L."/>
            <person name="Ma J."/>
        </authorList>
    </citation>
    <scope>NUCLEOTIDE SEQUENCE [LARGE SCALE GENOMIC DNA]</scope>
    <source>
        <strain evidence="9">CGMCC 4.7198</strain>
    </source>
</reference>
<dbReference type="InterPro" id="IPR036259">
    <property type="entry name" value="MFS_trans_sf"/>
</dbReference>
<feature type="transmembrane region" description="Helical" evidence="6">
    <location>
        <begin position="232"/>
        <end position="252"/>
    </location>
</feature>
<proteinExistence type="predicted"/>
<keyword evidence="5 6" id="KW-0472">Membrane</keyword>
<evidence type="ECO:0000256" key="1">
    <source>
        <dbReference type="ARBA" id="ARBA00004651"/>
    </source>
</evidence>
<dbReference type="PANTHER" id="PTHR23513:SF11">
    <property type="entry name" value="STAPHYLOFERRIN A TRANSPORTER"/>
    <property type="match status" value="1"/>
</dbReference>
<evidence type="ECO:0000256" key="2">
    <source>
        <dbReference type="ARBA" id="ARBA00022475"/>
    </source>
</evidence>
<dbReference type="InterPro" id="IPR020846">
    <property type="entry name" value="MFS_dom"/>
</dbReference>
<evidence type="ECO:0000313" key="8">
    <source>
        <dbReference type="EMBL" id="MFD0282506.1"/>
    </source>
</evidence>
<dbReference type="CDD" id="cd06173">
    <property type="entry name" value="MFS_MefA_like"/>
    <property type="match status" value="1"/>
</dbReference>
<sequence>MSVPSLSRKLTGRMANSAMGLRDFRFLWAGQAVSAVGDQLFTIAVSLRVIEVGGDAGDVGMVIGGRFLATVLFALLGGVWADRVPRRRAMILADAFRLVAITVVVVGAFDTATLPLAVLTFLVGSGEAFFRPAYGGLVPSLVPEERLLSANSWRGAMDSGAAVVGPALGGVIVATAGTRWAFGVNAATFLVSLVCVFMVTEPPRERPTTRSSIIAETREGLSAVRRVRWTSAILAMTALQTMFVVAPHMVLLPVITQEEFGGPTAYGLVIAMFSLSGLVGTIVVGRVPQKRPGTSALIFNALFATVPLVLLTPFSLWWMVGGYVVAGLAMMPFNVLLQTALQRQFPPALLGRVTSVDWLCSLALLPIGLAVVGPLADALGRTTVLVVAVVVQLGASAAVLAVPGVRAFHQEEPPAVENSEVAEDGSRTSS</sequence>
<feature type="transmembrane region" description="Helical" evidence="6">
    <location>
        <begin position="264"/>
        <end position="284"/>
    </location>
</feature>
<comment type="caution">
    <text evidence="8">The sequence shown here is derived from an EMBL/GenBank/DDBJ whole genome shotgun (WGS) entry which is preliminary data.</text>
</comment>